<name>A0A452C6F6_BALAC</name>
<keyword evidence="7" id="KW-1185">Reference proteome</keyword>
<dbReference type="Gene3D" id="1.10.238.10">
    <property type="entry name" value="EF-hand"/>
    <property type="match status" value="2"/>
</dbReference>
<feature type="domain" description="EF-hand" evidence="6">
    <location>
        <begin position="44"/>
        <end position="78"/>
    </location>
</feature>
<keyword evidence="3" id="KW-0479">Metal-binding</keyword>
<evidence type="ECO:0000256" key="3">
    <source>
        <dbReference type="ARBA" id="ARBA00022723"/>
    </source>
</evidence>
<dbReference type="InterPro" id="IPR002048">
    <property type="entry name" value="EF_hand_dom"/>
</dbReference>
<feature type="domain" description="EF-hand" evidence="6">
    <location>
        <begin position="115"/>
        <end position="146"/>
    </location>
</feature>
<dbReference type="InterPro" id="IPR050230">
    <property type="entry name" value="CALM/Myosin/TropC-like"/>
</dbReference>
<dbReference type="SUPFAM" id="SSF47473">
    <property type="entry name" value="EF-hand"/>
    <property type="match status" value="1"/>
</dbReference>
<dbReference type="AlphaFoldDB" id="A0A452C6F6"/>
<evidence type="ECO:0000259" key="6">
    <source>
        <dbReference type="PROSITE" id="PS50222"/>
    </source>
</evidence>
<dbReference type="SMART" id="SM00054">
    <property type="entry name" value="EFh"/>
    <property type="match status" value="4"/>
</dbReference>
<organism evidence="7 8">
    <name type="scientific">Balaenoptera acutorostrata</name>
    <name type="common">Common minke whale</name>
    <name type="synonym">Balaena rostrata</name>
    <dbReference type="NCBI Taxonomy" id="9767"/>
    <lineage>
        <taxon>Eukaryota</taxon>
        <taxon>Metazoa</taxon>
        <taxon>Chordata</taxon>
        <taxon>Craniata</taxon>
        <taxon>Vertebrata</taxon>
        <taxon>Euteleostomi</taxon>
        <taxon>Mammalia</taxon>
        <taxon>Eutheria</taxon>
        <taxon>Laurasiatheria</taxon>
        <taxon>Artiodactyla</taxon>
        <taxon>Whippomorpha</taxon>
        <taxon>Cetacea</taxon>
        <taxon>Mysticeti</taxon>
        <taxon>Balaenopteridae</taxon>
        <taxon>Balaenoptera</taxon>
    </lineage>
</organism>
<dbReference type="InterPro" id="IPR011992">
    <property type="entry name" value="EF-hand-dom_pair"/>
</dbReference>
<evidence type="ECO:0000313" key="8">
    <source>
        <dbReference type="RefSeq" id="XP_028018683.1"/>
    </source>
</evidence>
<dbReference type="GO" id="GO:0000922">
    <property type="term" value="C:spindle pole"/>
    <property type="evidence" value="ECO:0007669"/>
    <property type="project" value="UniProtKB-SubCell"/>
</dbReference>
<evidence type="ECO:0000313" key="7">
    <source>
        <dbReference type="Proteomes" id="UP001652580"/>
    </source>
</evidence>
<evidence type="ECO:0000256" key="4">
    <source>
        <dbReference type="ARBA" id="ARBA00022737"/>
    </source>
</evidence>
<accession>A0A452C6F6</accession>
<reference evidence="8" key="1">
    <citation type="submission" date="2025-08" db="UniProtKB">
        <authorList>
            <consortium name="RefSeq"/>
        </authorList>
    </citation>
    <scope>IDENTIFICATION</scope>
</reference>
<feature type="domain" description="EF-hand" evidence="6">
    <location>
        <begin position="79"/>
        <end position="114"/>
    </location>
</feature>
<dbReference type="InParanoid" id="A0A452C6F6"/>
<comment type="similarity">
    <text evidence="2">Belongs to the calmodulin family.</text>
</comment>
<dbReference type="PANTHER" id="PTHR23048:SF0">
    <property type="entry name" value="CALMODULIN LIKE 3"/>
    <property type="match status" value="1"/>
</dbReference>
<feature type="domain" description="EF-hand" evidence="6">
    <location>
        <begin position="8"/>
        <end position="43"/>
    </location>
</feature>
<dbReference type="Proteomes" id="UP001652580">
    <property type="component" value="Chromosome 3"/>
</dbReference>
<evidence type="ECO:0000256" key="1">
    <source>
        <dbReference type="ARBA" id="ARBA00004647"/>
    </source>
</evidence>
<sequence>MAEQLPEEQMAEVKEAFDIFDKDKDGAINVPELGAVMQKLGLNPSEAALKALVTRVDADGDGVISSQEFLAVIAKGVQAREDDLRTAFQAFDLDGDGHISVDELRQSMAQLEGVSQEELVVMIQGADVNQDGQVNYEEFVRILTQK</sequence>
<keyword evidence="4" id="KW-0677">Repeat</keyword>
<keyword evidence="5" id="KW-0106">Calcium</keyword>
<proteinExistence type="inferred from homology"/>
<dbReference type="GeneID" id="103001326"/>
<dbReference type="FunFam" id="1.10.238.10:FF:000527">
    <property type="entry name" value="Calmodulin-3"/>
    <property type="match status" value="1"/>
</dbReference>
<dbReference type="PROSITE" id="PS00018">
    <property type="entry name" value="EF_HAND_1"/>
    <property type="match status" value="3"/>
</dbReference>
<dbReference type="InterPro" id="IPR018247">
    <property type="entry name" value="EF_Hand_1_Ca_BS"/>
</dbReference>
<dbReference type="Pfam" id="PF13499">
    <property type="entry name" value="EF-hand_7"/>
    <property type="match status" value="2"/>
</dbReference>
<dbReference type="GO" id="GO:0005509">
    <property type="term" value="F:calcium ion binding"/>
    <property type="evidence" value="ECO:0007669"/>
    <property type="project" value="InterPro"/>
</dbReference>
<dbReference type="PANTHER" id="PTHR23048">
    <property type="entry name" value="MYOSIN LIGHT CHAIN 1, 3"/>
    <property type="match status" value="1"/>
</dbReference>
<dbReference type="RefSeq" id="XP_028018683.1">
    <property type="nucleotide sequence ID" value="XM_028162882.2"/>
</dbReference>
<dbReference type="PROSITE" id="PS50222">
    <property type="entry name" value="EF_HAND_2"/>
    <property type="match status" value="4"/>
</dbReference>
<evidence type="ECO:0000256" key="2">
    <source>
        <dbReference type="ARBA" id="ARBA00009763"/>
    </source>
</evidence>
<evidence type="ECO:0000256" key="5">
    <source>
        <dbReference type="ARBA" id="ARBA00022837"/>
    </source>
</evidence>
<protein>
    <submittedName>
        <fullName evidence="8">Calmodulin-like protein 5</fullName>
    </submittedName>
</protein>
<dbReference type="STRING" id="310752.A0A452C6F6"/>
<comment type="subcellular location">
    <subcellularLocation>
        <location evidence="1">Cytoplasm</location>
        <location evidence="1">Cytoskeleton</location>
        <location evidence="1">Spindle pole</location>
    </subcellularLocation>
</comment>
<dbReference type="CDD" id="cd00051">
    <property type="entry name" value="EFh"/>
    <property type="match status" value="2"/>
</dbReference>
<dbReference type="GO" id="GO:0016460">
    <property type="term" value="C:myosin II complex"/>
    <property type="evidence" value="ECO:0007669"/>
    <property type="project" value="TreeGrafter"/>
</dbReference>
<gene>
    <name evidence="8" type="primary">CALML5</name>
</gene>